<protein>
    <submittedName>
        <fullName evidence="1">Uncharacterized protein</fullName>
    </submittedName>
</protein>
<proteinExistence type="predicted"/>
<reference evidence="2" key="1">
    <citation type="journal article" date="2009" name="Environ. Microbiol.">
        <title>The genome of Polaromonas naphthalenivorans strain CJ2, isolated from coal tar-contaminated sediment, reveals physiological and metabolic versatility and evolution through extensive horizontal gene transfer.</title>
        <authorList>
            <person name="Yagi J.M."/>
            <person name="Sims D."/>
            <person name="Brettin T."/>
            <person name="Bruce D."/>
            <person name="Madsen E.L."/>
        </authorList>
    </citation>
    <scope>NUCLEOTIDE SEQUENCE [LARGE SCALE GENOMIC DNA]</scope>
    <source>
        <strain evidence="2">CJ2</strain>
        <plasmid evidence="2">Plasmid pPNAP01</plasmid>
    </source>
</reference>
<dbReference type="Proteomes" id="UP000000644">
    <property type="component" value="Plasmid pPNAP01"/>
</dbReference>
<gene>
    <name evidence="1" type="ordered locus">Pnap_4427</name>
</gene>
<name>A1VVM6_POLNA</name>
<evidence type="ECO:0000313" key="1">
    <source>
        <dbReference type="EMBL" id="ABM39704.1"/>
    </source>
</evidence>
<keyword evidence="1" id="KW-0614">Plasmid</keyword>
<dbReference type="HOGENOM" id="CLU_2397121_0_0_4"/>
<dbReference type="AlphaFoldDB" id="A1VVM6"/>
<organism evidence="1 2">
    <name type="scientific">Polaromonas naphthalenivorans (strain CJ2)</name>
    <dbReference type="NCBI Taxonomy" id="365044"/>
    <lineage>
        <taxon>Bacteria</taxon>
        <taxon>Pseudomonadati</taxon>
        <taxon>Pseudomonadota</taxon>
        <taxon>Betaproteobacteria</taxon>
        <taxon>Burkholderiales</taxon>
        <taxon>Comamonadaceae</taxon>
        <taxon>Polaromonas</taxon>
    </lineage>
</organism>
<dbReference type="EMBL" id="CP000530">
    <property type="protein sequence ID" value="ABM39704.1"/>
    <property type="molecule type" value="Genomic_DNA"/>
</dbReference>
<dbReference type="RefSeq" id="WP_011798075.1">
    <property type="nucleotide sequence ID" value="NC_008757.1"/>
</dbReference>
<geneLocation type="plasmid" evidence="1 2">
    <name>pPNAP01</name>
</geneLocation>
<evidence type="ECO:0000313" key="2">
    <source>
        <dbReference type="Proteomes" id="UP000000644"/>
    </source>
</evidence>
<keyword evidence="2" id="KW-1185">Reference proteome</keyword>
<accession>A1VVM6</accession>
<dbReference type="KEGG" id="pna:Pnap_4427"/>
<sequence length="93" mass="10034">MSHAWGSFDHFPIDPSVAAAKLAAMDAKREASTRVAQCSDAVDQVRLDIVVTANDVTCRIPKISLAPGQKDTLMARLRDGVTLELKNQSVPKS</sequence>